<dbReference type="AlphaFoldDB" id="A0A4Y8RQP6"/>
<dbReference type="PANTHER" id="PTHR10443">
    <property type="entry name" value="MICROSOMAL DIPEPTIDASE"/>
    <property type="match status" value="1"/>
</dbReference>
<comment type="caution">
    <text evidence="1">The sequence shown here is derived from an EMBL/GenBank/DDBJ whole genome shotgun (WGS) entry which is preliminary data.</text>
</comment>
<proteinExistence type="predicted"/>
<dbReference type="PANTHER" id="PTHR10443:SF12">
    <property type="entry name" value="DIPEPTIDASE"/>
    <property type="match status" value="1"/>
</dbReference>
<dbReference type="EMBL" id="SOZD01000002">
    <property type="protein sequence ID" value="TFF24987.1"/>
    <property type="molecule type" value="Genomic_DNA"/>
</dbReference>
<evidence type="ECO:0000313" key="1">
    <source>
        <dbReference type="EMBL" id="TFF24987.1"/>
    </source>
</evidence>
<gene>
    <name evidence="1" type="ORF">E3C22_06275</name>
</gene>
<dbReference type="GO" id="GO:0006508">
    <property type="term" value="P:proteolysis"/>
    <property type="evidence" value="ECO:0007669"/>
    <property type="project" value="InterPro"/>
</dbReference>
<dbReference type="CDD" id="cd01301">
    <property type="entry name" value="rDP_like"/>
    <property type="match status" value="1"/>
</dbReference>
<dbReference type="InterPro" id="IPR032466">
    <property type="entry name" value="Metal_Hydrolase"/>
</dbReference>
<dbReference type="Proteomes" id="UP000298179">
    <property type="component" value="Unassembled WGS sequence"/>
</dbReference>
<dbReference type="OrthoDB" id="9804920at2"/>
<organism evidence="1 2">
    <name type="scientific">Jiella endophytica</name>
    <dbReference type="NCBI Taxonomy" id="2558362"/>
    <lineage>
        <taxon>Bacteria</taxon>
        <taxon>Pseudomonadati</taxon>
        <taxon>Pseudomonadota</taxon>
        <taxon>Alphaproteobacteria</taxon>
        <taxon>Hyphomicrobiales</taxon>
        <taxon>Aurantimonadaceae</taxon>
        <taxon>Jiella</taxon>
    </lineage>
</organism>
<evidence type="ECO:0000313" key="2">
    <source>
        <dbReference type="Proteomes" id="UP000298179"/>
    </source>
</evidence>
<dbReference type="RefSeq" id="WP_134761157.1">
    <property type="nucleotide sequence ID" value="NZ_SOZD01000002.1"/>
</dbReference>
<dbReference type="SUPFAM" id="SSF51556">
    <property type="entry name" value="Metallo-dependent hydrolases"/>
    <property type="match status" value="1"/>
</dbReference>
<dbReference type="Pfam" id="PF01244">
    <property type="entry name" value="Peptidase_M19"/>
    <property type="match status" value="1"/>
</dbReference>
<dbReference type="InterPro" id="IPR008257">
    <property type="entry name" value="Pept_M19"/>
</dbReference>
<dbReference type="GO" id="GO:0070573">
    <property type="term" value="F:metallodipeptidase activity"/>
    <property type="evidence" value="ECO:0007669"/>
    <property type="project" value="InterPro"/>
</dbReference>
<reference evidence="1 2" key="1">
    <citation type="submission" date="2019-03" db="EMBL/GenBank/DDBJ databases">
        <title>Jiella endophytica sp. nov., a novel endophytic bacterium isolated from root of Ficus microcarpa Linn. f.</title>
        <authorList>
            <person name="Tuo L."/>
        </authorList>
    </citation>
    <scope>NUCLEOTIDE SEQUENCE [LARGE SCALE GENOMIC DNA]</scope>
    <source>
        <strain evidence="1 2">CBS5Q-3</strain>
    </source>
</reference>
<accession>A0A4Y8RQP6</accession>
<protein>
    <submittedName>
        <fullName evidence="1">Membrane dipeptidase</fullName>
    </submittedName>
</protein>
<dbReference type="PROSITE" id="PS51365">
    <property type="entry name" value="RENAL_DIPEPTIDASE_2"/>
    <property type="match status" value="1"/>
</dbReference>
<sequence length="355" mass="37999">MTSPVVFDGHNDTLLRLHMDGRDTAFDAFLAGAAPGHIDLAKAKAGNLRGGLFAMFPPSPRGGLDFSRMPAGGYEMPLPAPLERTVAEAATISMTSILFRLERASEGRLQVCRSVADIRSAMNAGAMAAVMHIEGAEAIDADLKMLDVLFAAGLRSIGMVWSRNNIFAHGVPMRFPSSPDIGEGLTEAGERLVARCNELGILLDLSHLNEKGFWDVARLSDAPLVATHSNVHAICPVSRNLTDRQIAAIAESKGLVGLNFATAFLREDGGMDADTGLDVMIRHLDGLVERLGEDGVALGSDFDGAVIPAPIGDASGLPKLFEAMERHGYGQALIDKIAHENWLNLLERTWKLLKG</sequence>
<keyword evidence="2" id="KW-1185">Reference proteome</keyword>
<name>A0A4Y8RQP6_9HYPH</name>
<dbReference type="Gene3D" id="3.20.20.140">
    <property type="entry name" value="Metal-dependent hydrolases"/>
    <property type="match status" value="1"/>
</dbReference>